<dbReference type="InterPro" id="IPR010317">
    <property type="entry name" value="WxLIP_PGBD"/>
</dbReference>
<dbReference type="Proteomes" id="UP000650485">
    <property type="component" value="Unassembled WGS sequence"/>
</dbReference>
<dbReference type="Pfam" id="PF06030">
    <property type="entry name" value="WxLIP_PGBD"/>
    <property type="match status" value="1"/>
</dbReference>
<dbReference type="AlphaFoldDB" id="A0A923NGM8"/>
<feature type="domain" description="WxL Interacting Protein host binding" evidence="2">
    <location>
        <begin position="5"/>
        <end position="43"/>
    </location>
</feature>
<evidence type="ECO:0000313" key="4">
    <source>
        <dbReference type="Proteomes" id="UP000650485"/>
    </source>
</evidence>
<organism evidence="3 4">
    <name type="scientific">Weissella confusa</name>
    <name type="common">Lactobacillus confusus</name>
    <dbReference type="NCBI Taxonomy" id="1583"/>
    <lineage>
        <taxon>Bacteria</taxon>
        <taxon>Bacillati</taxon>
        <taxon>Bacillota</taxon>
        <taxon>Bacilli</taxon>
        <taxon>Lactobacillales</taxon>
        <taxon>Lactobacillaceae</taxon>
        <taxon>Weissella</taxon>
    </lineage>
</organism>
<evidence type="ECO:0000259" key="1">
    <source>
        <dbReference type="Pfam" id="PF06030"/>
    </source>
</evidence>
<feature type="domain" description="WxL Interacting Protein host binding" evidence="2">
    <location>
        <begin position="55"/>
        <end position="127"/>
    </location>
</feature>
<name>A0A923NGM8_WEICO</name>
<accession>A0A923NGM8</accession>
<comment type="caution">
    <text evidence="3">The sequence shown here is derived from an EMBL/GenBank/DDBJ whole genome shotgun (WGS) entry which is preliminary data.</text>
</comment>
<evidence type="ECO:0000313" key="3">
    <source>
        <dbReference type="EMBL" id="MBC6499396.1"/>
    </source>
</evidence>
<dbReference type="EMBL" id="JACSZT010000009">
    <property type="protein sequence ID" value="MBC6499396.1"/>
    <property type="molecule type" value="Genomic_DNA"/>
</dbReference>
<protein>
    <submittedName>
        <fullName evidence="3">DUF3324 domain-containing protein</fullName>
    </submittedName>
</protein>
<evidence type="ECO:0000259" key="2">
    <source>
        <dbReference type="Pfam" id="PF11797"/>
    </source>
</evidence>
<gene>
    <name evidence="3" type="ORF">H7R52_13080</name>
</gene>
<dbReference type="Pfam" id="PF11797">
    <property type="entry name" value="WxLIP_HBD"/>
    <property type="match status" value="2"/>
</dbReference>
<dbReference type="InterPro" id="IPR021759">
    <property type="entry name" value="WxLIP_HBD"/>
</dbReference>
<sequence>MMMADGQKLAPGKYVADIDLTAKQGHWHFKKEFTVTAEKARTLDEQNVTISHWALLHESPDMVAPNLNMHQVRATSVNYHTAIQARLQNDKPAFITDMKSHAVIYTAKDHKRVLAENKKNQMISVPDTVWIPAHGTTQFTAKLRVQKEQFSGIAVGGISFVTDADKGRTQSTGVQINNRYAYDMGLVTKTGYYDLNVEPGQEQNLEMTLMNDGDKPMRVHVSANPASTNDNGVIEYGKNNIAVDKSLTANVGI</sequence>
<proteinExistence type="predicted"/>
<feature type="domain" description="WxL Interacting Protein peptidoglycan binding" evidence="1">
    <location>
        <begin position="188"/>
        <end position="250"/>
    </location>
</feature>
<reference evidence="3" key="1">
    <citation type="submission" date="2020-08" db="EMBL/GenBank/DDBJ databases">
        <title>Complete genome sequence of Weissella confusa strain FS54 provides insights into metabolic potential.</title>
        <authorList>
            <person name="Fhoula I."/>
            <person name="Najjari A."/>
            <person name="Lekired A."/>
            <person name="Bessrour-Aouam N."/>
            <person name="Jaballah S."/>
            <person name="Klibi N."/>
            <person name="Ouzari H.-I."/>
        </authorList>
    </citation>
    <scope>NUCLEOTIDE SEQUENCE</scope>
    <source>
        <strain evidence="3">FS54</strain>
    </source>
</reference>